<accession>A0A7R9FXF3</accession>
<proteinExistence type="predicted"/>
<evidence type="ECO:0000313" key="2">
    <source>
        <dbReference type="EMBL" id="CAD7258027.1"/>
    </source>
</evidence>
<organism evidence="2">
    <name type="scientific">Timema shepardi</name>
    <name type="common">Walking stick</name>
    <dbReference type="NCBI Taxonomy" id="629360"/>
    <lineage>
        <taxon>Eukaryota</taxon>
        <taxon>Metazoa</taxon>
        <taxon>Ecdysozoa</taxon>
        <taxon>Arthropoda</taxon>
        <taxon>Hexapoda</taxon>
        <taxon>Insecta</taxon>
        <taxon>Pterygota</taxon>
        <taxon>Neoptera</taxon>
        <taxon>Polyneoptera</taxon>
        <taxon>Phasmatodea</taxon>
        <taxon>Timematodea</taxon>
        <taxon>Timematoidea</taxon>
        <taxon>Timematidae</taxon>
        <taxon>Timema</taxon>
    </lineage>
</organism>
<dbReference type="AlphaFoldDB" id="A0A7R9FXF3"/>
<name>A0A7R9FXF3_TIMSH</name>
<feature type="region of interest" description="Disordered" evidence="1">
    <location>
        <begin position="63"/>
        <end position="89"/>
    </location>
</feature>
<evidence type="ECO:0000256" key="1">
    <source>
        <dbReference type="SAM" id="MobiDB-lite"/>
    </source>
</evidence>
<protein>
    <submittedName>
        <fullName evidence="2">Uncharacterized protein</fullName>
    </submittedName>
</protein>
<sequence>MSSTAEDGEIELSELHSVTAPIETNTTRAVSRPDMVSVTFNEARTLVTVTASDIALYQCLKQDTPSSSGRAAPLLAEPRFGAGPQPYSE</sequence>
<gene>
    <name evidence="2" type="ORF">TSIB3V08_LOCUS2272</name>
</gene>
<reference evidence="2" key="1">
    <citation type="submission" date="2020-11" db="EMBL/GenBank/DDBJ databases">
        <authorList>
            <person name="Tran Van P."/>
        </authorList>
    </citation>
    <scope>NUCLEOTIDE SEQUENCE</scope>
</reference>
<dbReference type="EMBL" id="OC000675">
    <property type="protein sequence ID" value="CAD7258027.1"/>
    <property type="molecule type" value="Genomic_DNA"/>
</dbReference>